<dbReference type="GO" id="GO:0003735">
    <property type="term" value="F:structural constituent of ribosome"/>
    <property type="evidence" value="ECO:0007669"/>
    <property type="project" value="InterPro"/>
</dbReference>
<name>A0A974WR43_9PROT</name>
<comment type="subunit">
    <text evidence="5">Part of the 30S ribosomal subunit. Interacts with proteins S7 and S18. Binds to IF-3.</text>
</comment>
<accession>A0A974WR43</accession>
<evidence type="ECO:0000313" key="8">
    <source>
        <dbReference type="Proteomes" id="UP000663075"/>
    </source>
</evidence>
<proteinExistence type="inferred from homology"/>
<protein>
    <recommendedName>
        <fullName evidence="4 5">Small ribosomal subunit protein uS11</fullName>
    </recommendedName>
</protein>
<comment type="function">
    <text evidence="5">Located on the platform of the 30S subunit, it bridges several disparate RNA helices of the 16S rRNA. Forms part of the Shine-Dalgarno cleft in the 70S ribosome.</text>
</comment>
<keyword evidence="8" id="KW-1185">Reference proteome</keyword>
<dbReference type="Pfam" id="PF00411">
    <property type="entry name" value="Ribosomal_S11"/>
    <property type="match status" value="1"/>
</dbReference>
<keyword evidence="2 5" id="KW-0689">Ribosomal protein</keyword>
<keyword evidence="3 5" id="KW-0687">Ribonucleoprotein</keyword>
<dbReference type="GO" id="GO:0006412">
    <property type="term" value="P:translation"/>
    <property type="evidence" value="ECO:0007669"/>
    <property type="project" value="UniProtKB-UniRule"/>
</dbReference>
<keyword evidence="5" id="KW-0694">RNA-binding</keyword>
<evidence type="ECO:0000313" key="7">
    <source>
        <dbReference type="EMBL" id="QSF25259.1"/>
    </source>
</evidence>
<dbReference type="GO" id="GO:1990904">
    <property type="term" value="C:ribonucleoprotein complex"/>
    <property type="evidence" value="ECO:0007669"/>
    <property type="project" value="UniProtKB-KW"/>
</dbReference>
<gene>
    <name evidence="5 7" type="primary">rpsK</name>
    <name evidence="7" type="ORF">CU086_00200</name>
</gene>
<comment type="similarity">
    <text evidence="1 5 6">Belongs to the universal ribosomal protein uS11 family.</text>
</comment>
<dbReference type="InterPro" id="IPR036967">
    <property type="entry name" value="Ribosomal_uS11_sf"/>
</dbReference>
<dbReference type="InterPro" id="IPR018102">
    <property type="entry name" value="Ribosomal_uS11_CS"/>
</dbReference>
<reference evidence="7" key="1">
    <citation type="submission" date="2017-11" db="EMBL/GenBank/DDBJ databases">
        <authorList>
            <person name="Jian Z."/>
        </authorList>
    </citation>
    <scope>NUCLEOTIDE SEQUENCE</scope>
    <source>
        <strain evidence="7">YC</strain>
    </source>
</reference>
<evidence type="ECO:0000256" key="1">
    <source>
        <dbReference type="ARBA" id="ARBA00006194"/>
    </source>
</evidence>
<dbReference type="HAMAP" id="MF_01310">
    <property type="entry name" value="Ribosomal_uS11"/>
    <property type="match status" value="1"/>
</dbReference>
<keyword evidence="5" id="KW-0699">rRNA-binding</keyword>
<dbReference type="EMBL" id="CP024850">
    <property type="protein sequence ID" value="QSF25259.1"/>
    <property type="molecule type" value="Genomic_DNA"/>
</dbReference>
<evidence type="ECO:0000256" key="4">
    <source>
        <dbReference type="ARBA" id="ARBA00035160"/>
    </source>
</evidence>
<organism evidence="7 8">
    <name type="scientific">Candidatus Nasuia deltocephalincola</name>
    <dbReference type="NCBI Taxonomy" id="1160784"/>
    <lineage>
        <taxon>Bacteria</taxon>
        <taxon>Pseudomonadati</taxon>
        <taxon>Pseudomonadota</taxon>
        <taxon>Betaproteobacteria</taxon>
        <taxon>Candidatus Nasuia</taxon>
    </lineage>
</organism>
<evidence type="ECO:0000256" key="3">
    <source>
        <dbReference type="ARBA" id="ARBA00023274"/>
    </source>
</evidence>
<evidence type="ECO:0000256" key="6">
    <source>
        <dbReference type="RuleBase" id="RU003629"/>
    </source>
</evidence>
<evidence type="ECO:0000256" key="5">
    <source>
        <dbReference type="HAMAP-Rule" id="MF_01310"/>
    </source>
</evidence>
<dbReference type="AlphaFoldDB" id="A0A974WR43"/>
<dbReference type="PIRSF" id="PIRSF002131">
    <property type="entry name" value="Ribosomal_S11"/>
    <property type="match status" value="1"/>
</dbReference>
<dbReference type="InterPro" id="IPR001971">
    <property type="entry name" value="Ribosomal_uS11"/>
</dbReference>
<dbReference type="PANTHER" id="PTHR11759">
    <property type="entry name" value="40S RIBOSOMAL PROTEIN S14/30S RIBOSOMAL PROTEIN S11"/>
    <property type="match status" value="1"/>
</dbReference>
<dbReference type="Proteomes" id="UP000663075">
    <property type="component" value="Chromosome"/>
</dbReference>
<evidence type="ECO:0000256" key="2">
    <source>
        <dbReference type="ARBA" id="ARBA00022980"/>
    </source>
</evidence>
<dbReference type="GO" id="GO:0019843">
    <property type="term" value="F:rRNA binding"/>
    <property type="evidence" value="ECO:0007669"/>
    <property type="project" value="UniProtKB-UniRule"/>
</dbReference>
<dbReference type="SUPFAM" id="SSF53137">
    <property type="entry name" value="Translational machinery components"/>
    <property type="match status" value="1"/>
</dbReference>
<sequence length="135" mass="15332">MLKKKKNKIFLKKNKLKNFKIKNIVLFRIFSTFNNTIITLTNAIGDTLYWSTSSNINFKPYKKSMTSSSQIAAERVGKFAISLGYKYSKIIINGIGFGRDYSIRGVFNSGINVISVCDVTPNPHNGCKLKKIRRN</sequence>
<dbReference type="GO" id="GO:0005840">
    <property type="term" value="C:ribosome"/>
    <property type="evidence" value="ECO:0007669"/>
    <property type="project" value="UniProtKB-KW"/>
</dbReference>
<dbReference type="Gene3D" id="3.30.420.80">
    <property type="entry name" value="Ribosomal protein S11"/>
    <property type="match status" value="1"/>
</dbReference>
<dbReference type="PROSITE" id="PS00054">
    <property type="entry name" value="RIBOSOMAL_S11"/>
    <property type="match status" value="1"/>
</dbReference>